<dbReference type="RefSeq" id="WP_251917363.1">
    <property type="nucleotide sequence ID" value="NZ_JAMRXG010000018.1"/>
</dbReference>
<protein>
    <submittedName>
        <fullName evidence="1">Uncharacterized protein</fullName>
    </submittedName>
</protein>
<evidence type="ECO:0000313" key="1">
    <source>
        <dbReference type="EMBL" id="MCM6777900.1"/>
    </source>
</evidence>
<accession>A0A9X2EEB8</accession>
<keyword evidence="2" id="KW-1185">Reference proteome</keyword>
<proteinExistence type="predicted"/>
<dbReference type="EMBL" id="JAMRXG010000018">
    <property type="protein sequence ID" value="MCM6777900.1"/>
    <property type="molecule type" value="Genomic_DNA"/>
</dbReference>
<organism evidence="1 2">
    <name type="scientific">Nocardia pulmonis</name>
    <dbReference type="NCBI Taxonomy" id="2951408"/>
    <lineage>
        <taxon>Bacteria</taxon>
        <taxon>Bacillati</taxon>
        <taxon>Actinomycetota</taxon>
        <taxon>Actinomycetes</taxon>
        <taxon>Mycobacteriales</taxon>
        <taxon>Nocardiaceae</taxon>
        <taxon>Nocardia</taxon>
    </lineage>
</organism>
<name>A0A9X2EEB8_9NOCA</name>
<dbReference type="Proteomes" id="UP001139157">
    <property type="component" value="Unassembled WGS sequence"/>
</dbReference>
<gene>
    <name evidence="1" type="ORF">NDR86_30890</name>
</gene>
<sequence length="87" mass="9924">MTAADDIRREAIERSACFDYERERAAGRVHGDLPWGSLPESVRDEWRSDAAGLVDALGDLLPDGIETSPEQSLWRWKHEWQEVGDDQ</sequence>
<comment type="caution">
    <text evidence="1">The sequence shown here is derived from an EMBL/GenBank/DDBJ whole genome shotgun (WGS) entry which is preliminary data.</text>
</comment>
<dbReference type="AlphaFoldDB" id="A0A9X2EEB8"/>
<reference evidence="1" key="1">
    <citation type="submission" date="2022-06" db="EMBL/GenBank/DDBJ databases">
        <title>Novel species in genus nocardia.</title>
        <authorList>
            <person name="Li F."/>
        </authorList>
    </citation>
    <scope>NUCLEOTIDE SEQUENCE</scope>
    <source>
        <strain evidence="1">CDC141</strain>
    </source>
</reference>
<evidence type="ECO:0000313" key="2">
    <source>
        <dbReference type="Proteomes" id="UP001139157"/>
    </source>
</evidence>